<feature type="chain" id="PRO_5041907975" evidence="1">
    <location>
        <begin position="19"/>
        <end position="291"/>
    </location>
</feature>
<sequence>MRIFWLLLAWLAVREVCAISKCGIEVVDSTSTRKRSIGFLRLERNVTRTVPTKTSLARRMELPQSGLGGFYENEFPKLSKLVVTRDTAPDATWMSAAIIEEYTRVRQKEWSTGVEGLKGCTVLYIISRKAVYATHWWENVSFSPDTEWRNPKTQTNSELFQLTITNMLRNGGRYHAKLDAYDIEDDHIRAYLIHPSNSWEQLTDPSAADYTIQYNQIRTTVGELVPTLKEQSRWTDIPYVRVASDLTLDNKKTVRGRSLFKYDRAHDIGGGKTERWAMLWVEAKLYHQDKW</sequence>
<reference evidence="2" key="2">
    <citation type="submission" date="2020-02" db="EMBL/GenBank/DDBJ databases">
        <authorList>
            <person name="Gilchrist C.L.M."/>
            <person name="Chooi Y.-H."/>
        </authorList>
    </citation>
    <scope>NUCLEOTIDE SEQUENCE</scope>
    <source>
        <strain evidence="2">MST-FP2251</strain>
    </source>
</reference>
<dbReference type="Proteomes" id="UP001194746">
    <property type="component" value="Unassembled WGS sequence"/>
</dbReference>
<reference evidence="2" key="1">
    <citation type="journal article" date="2019" name="Beilstein J. Org. Chem.">
        <title>Nanangenines: drimane sesquiterpenoids as the dominant metabolite cohort of a novel Australian fungus, Aspergillus nanangensis.</title>
        <authorList>
            <person name="Lacey H.J."/>
            <person name="Gilchrist C.L.M."/>
            <person name="Crombie A."/>
            <person name="Kalaitzis J.A."/>
            <person name="Vuong D."/>
            <person name="Rutledge P.J."/>
            <person name="Turner P."/>
            <person name="Pitt J.I."/>
            <person name="Lacey E."/>
            <person name="Chooi Y.H."/>
            <person name="Piggott A.M."/>
        </authorList>
    </citation>
    <scope>NUCLEOTIDE SEQUENCE</scope>
    <source>
        <strain evidence="2">MST-FP2251</strain>
    </source>
</reference>
<organism evidence="2 3">
    <name type="scientific">Aspergillus nanangensis</name>
    <dbReference type="NCBI Taxonomy" id="2582783"/>
    <lineage>
        <taxon>Eukaryota</taxon>
        <taxon>Fungi</taxon>
        <taxon>Dikarya</taxon>
        <taxon>Ascomycota</taxon>
        <taxon>Pezizomycotina</taxon>
        <taxon>Eurotiomycetes</taxon>
        <taxon>Eurotiomycetidae</taxon>
        <taxon>Eurotiales</taxon>
        <taxon>Aspergillaceae</taxon>
        <taxon>Aspergillus</taxon>
        <taxon>Aspergillus subgen. Circumdati</taxon>
    </lineage>
</organism>
<keyword evidence="1" id="KW-0732">Signal</keyword>
<keyword evidence="3" id="KW-1185">Reference proteome</keyword>
<name>A0AAD4CC70_ASPNN</name>
<evidence type="ECO:0000313" key="2">
    <source>
        <dbReference type="EMBL" id="KAF9883746.1"/>
    </source>
</evidence>
<protein>
    <submittedName>
        <fullName evidence="2">Uncharacterized protein</fullName>
    </submittedName>
</protein>
<comment type="caution">
    <text evidence="2">The sequence shown here is derived from an EMBL/GenBank/DDBJ whole genome shotgun (WGS) entry which is preliminary data.</text>
</comment>
<evidence type="ECO:0000313" key="3">
    <source>
        <dbReference type="Proteomes" id="UP001194746"/>
    </source>
</evidence>
<dbReference type="EMBL" id="VCAU01000150">
    <property type="protein sequence ID" value="KAF9883746.1"/>
    <property type="molecule type" value="Genomic_DNA"/>
</dbReference>
<evidence type="ECO:0000256" key="1">
    <source>
        <dbReference type="SAM" id="SignalP"/>
    </source>
</evidence>
<dbReference type="AlphaFoldDB" id="A0AAD4CC70"/>
<feature type="signal peptide" evidence="1">
    <location>
        <begin position="1"/>
        <end position="18"/>
    </location>
</feature>
<gene>
    <name evidence="2" type="ORF">FE257_003000</name>
</gene>
<proteinExistence type="predicted"/>
<accession>A0AAD4CC70</accession>